<evidence type="ECO:0000256" key="3">
    <source>
        <dbReference type="ARBA" id="ARBA00023163"/>
    </source>
</evidence>
<name>A0AB39HPZ2_9BACI</name>
<dbReference type="CDD" id="cd00093">
    <property type="entry name" value="HTH_XRE"/>
    <property type="match status" value="1"/>
</dbReference>
<dbReference type="GO" id="GO:0003677">
    <property type="term" value="F:DNA binding"/>
    <property type="evidence" value="ECO:0007669"/>
    <property type="project" value="UniProtKB-KW"/>
</dbReference>
<reference evidence="5" key="1">
    <citation type="submission" date="2024-07" db="EMBL/GenBank/DDBJ databases">
        <title>Halotolerant mesophilic bacterium Ornithinibacillus sp. 4-3, sp. nov., isolated from soil.</title>
        <authorList>
            <person name="Sidarenka A.V."/>
            <person name="Guliayeva D.E."/>
            <person name="Leanovich S.I."/>
            <person name="Hileuskaya K.S."/>
            <person name="Akhremchuk A.E."/>
            <person name="Sikolenko M.A."/>
            <person name="Valentovich L.N."/>
        </authorList>
    </citation>
    <scope>NUCLEOTIDE SEQUENCE</scope>
    <source>
        <strain evidence="5">4-3</strain>
    </source>
</reference>
<dbReference type="SUPFAM" id="SSF51306">
    <property type="entry name" value="LexA/Signal peptidase"/>
    <property type="match status" value="1"/>
</dbReference>
<gene>
    <name evidence="5" type="ORF">AB4Y30_12655</name>
</gene>
<dbReference type="SMART" id="SM00530">
    <property type="entry name" value="HTH_XRE"/>
    <property type="match status" value="1"/>
</dbReference>
<dbReference type="PROSITE" id="PS50943">
    <property type="entry name" value="HTH_CROC1"/>
    <property type="match status" value="1"/>
</dbReference>
<dbReference type="InterPro" id="IPR001387">
    <property type="entry name" value="Cro/C1-type_HTH"/>
</dbReference>
<dbReference type="AlphaFoldDB" id="A0AB39HPZ2"/>
<dbReference type="InterPro" id="IPR010982">
    <property type="entry name" value="Lambda_DNA-bd_dom_sf"/>
</dbReference>
<dbReference type="PANTHER" id="PTHR40661:SF1">
    <property type="entry name" value="HTH CRO_C1-TYPE DOMAIN-CONTAINING PROTEIN"/>
    <property type="match status" value="1"/>
</dbReference>
<dbReference type="Gene3D" id="2.10.109.10">
    <property type="entry name" value="Umud Fragment, subunit A"/>
    <property type="match status" value="1"/>
</dbReference>
<dbReference type="InterPro" id="IPR036286">
    <property type="entry name" value="LexA/Signal_pep-like_sf"/>
</dbReference>
<dbReference type="Pfam" id="PF00717">
    <property type="entry name" value="Peptidase_S24"/>
    <property type="match status" value="1"/>
</dbReference>
<keyword evidence="2" id="KW-0238">DNA-binding</keyword>
<proteinExistence type="predicted"/>
<dbReference type="CDD" id="cd06462">
    <property type="entry name" value="Peptidase_S24_S26"/>
    <property type="match status" value="1"/>
</dbReference>
<dbReference type="EMBL" id="CP162599">
    <property type="protein sequence ID" value="XDK31873.1"/>
    <property type="molecule type" value="Genomic_DNA"/>
</dbReference>
<feature type="domain" description="HTH cro/C1-type" evidence="4">
    <location>
        <begin position="23"/>
        <end position="62"/>
    </location>
</feature>
<protein>
    <submittedName>
        <fullName evidence="5">S24 family peptidase</fullName>
    </submittedName>
</protein>
<evidence type="ECO:0000313" key="5">
    <source>
        <dbReference type="EMBL" id="XDK31873.1"/>
    </source>
</evidence>
<dbReference type="Gene3D" id="1.10.260.40">
    <property type="entry name" value="lambda repressor-like DNA-binding domains"/>
    <property type="match status" value="1"/>
</dbReference>
<evidence type="ECO:0000259" key="4">
    <source>
        <dbReference type="PROSITE" id="PS50943"/>
    </source>
</evidence>
<keyword evidence="3" id="KW-0804">Transcription</keyword>
<organism evidence="5">
    <name type="scientific">Ornithinibacillus sp. 4-3</name>
    <dbReference type="NCBI Taxonomy" id="3231488"/>
    <lineage>
        <taxon>Bacteria</taxon>
        <taxon>Bacillati</taxon>
        <taxon>Bacillota</taxon>
        <taxon>Bacilli</taxon>
        <taxon>Bacillales</taxon>
        <taxon>Bacillaceae</taxon>
        <taxon>Ornithinibacillus</taxon>
    </lineage>
</organism>
<dbReference type="RefSeq" id="WP_368652597.1">
    <property type="nucleotide sequence ID" value="NZ_CP162599.1"/>
</dbReference>
<dbReference type="InterPro" id="IPR015927">
    <property type="entry name" value="Peptidase_S24_S26A/B/C"/>
</dbReference>
<accession>A0AB39HPZ2</accession>
<evidence type="ECO:0000256" key="1">
    <source>
        <dbReference type="ARBA" id="ARBA00023015"/>
    </source>
</evidence>
<sequence>MTTFGDRIRSLANVVGKEEQLIAKELGLTKSQLSHYINGRRKVPSELLQKIVEVYKINPQYLFDENAPLYVEKEVETFQYNFFPTAISAGLPFDVEALTKTEKINIPNNLMGKWAGNQDIFFTKIYGDSMNNVIPDGSLIAIKPTPLERLKDGEIVVFNNSHDYSVKQIYRQEDKLIFKPNSKNNVHHDQIFNINDNITINGKVVLYIVEMD</sequence>
<keyword evidence="1" id="KW-0805">Transcription regulation</keyword>
<evidence type="ECO:0000256" key="2">
    <source>
        <dbReference type="ARBA" id="ARBA00023125"/>
    </source>
</evidence>
<dbReference type="PANTHER" id="PTHR40661">
    <property type="match status" value="1"/>
</dbReference>
<dbReference type="SUPFAM" id="SSF47413">
    <property type="entry name" value="lambda repressor-like DNA-binding domains"/>
    <property type="match status" value="1"/>
</dbReference>
<dbReference type="Pfam" id="PF01381">
    <property type="entry name" value="HTH_3"/>
    <property type="match status" value="1"/>
</dbReference>